<dbReference type="SUPFAM" id="SSF47446">
    <property type="entry name" value="Signal peptide-binding domain"/>
    <property type="match status" value="1"/>
</dbReference>
<dbReference type="AlphaFoldDB" id="A0A2D6LQ51"/>
<dbReference type="HAMAP" id="MF_00306">
    <property type="entry name" value="SRP54"/>
    <property type="match status" value="1"/>
</dbReference>
<comment type="catalytic activity">
    <reaction evidence="9">
        <text>GTP + H2O = GDP + phosphate + H(+)</text>
        <dbReference type="Rhea" id="RHEA:19669"/>
        <dbReference type="ChEBI" id="CHEBI:15377"/>
        <dbReference type="ChEBI" id="CHEBI:15378"/>
        <dbReference type="ChEBI" id="CHEBI:37565"/>
        <dbReference type="ChEBI" id="CHEBI:43474"/>
        <dbReference type="ChEBI" id="CHEBI:58189"/>
        <dbReference type="EC" id="3.6.5.4"/>
    </reaction>
</comment>
<dbReference type="SUPFAM" id="SSF47364">
    <property type="entry name" value="Domain of the SRP/SRP receptor G-proteins"/>
    <property type="match status" value="1"/>
</dbReference>
<dbReference type="GO" id="GO:0006614">
    <property type="term" value="P:SRP-dependent cotranslational protein targeting to membrane"/>
    <property type="evidence" value="ECO:0007669"/>
    <property type="project" value="InterPro"/>
</dbReference>
<dbReference type="GO" id="GO:0008312">
    <property type="term" value="F:7S RNA binding"/>
    <property type="evidence" value="ECO:0007669"/>
    <property type="project" value="UniProtKB-UniRule"/>
</dbReference>
<comment type="caution">
    <text evidence="13">The sequence shown here is derived from an EMBL/GenBank/DDBJ whole genome shotgun (WGS) entry which is preliminary data.</text>
</comment>
<dbReference type="Proteomes" id="UP000226712">
    <property type="component" value="Unassembled WGS sequence"/>
</dbReference>
<gene>
    <name evidence="9" type="primary">srp54</name>
    <name evidence="13" type="ORF">CL944_02455</name>
</gene>
<dbReference type="Pfam" id="PF00448">
    <property type="entry name" value="SRP54"/>
    <property type="match status" value="1"/>
</dbReference>
<feature type="domain" description="SRP54-type proteins GTP-binding" evidence="11">
    <location>
        <begin position="93"/>
        <end position="286"/>
    </location>
</feature>
<evidence type="ECO:0000256" key="9">
    <source>
        <dbReference type="HAMAP-Rule" id="MF_00306"/>
    </source>
</evidence>
<evidence type="ECO:0000313" key="14">
    <source>
        <dbReference type="Proteomes" id="UP000226712"/>
    </source>
</evidence>
<dbReference type="InterPro" id="IPR004125">
    <property type="entry name" value="Signal_recog_particle_SRP54_M"/>
</dbReference>
<dbReference type="Gene3D" id="1.10.260.30">
    <property type="entry name" value="Signal recognition particle, SRP54 subunit, M-domain"/>
    <property type="match status" value="1"/>
</dbReference>
<dbReference type="SMART" id="SM00963">
    <property type="entry name" value="SRP54_N"/>
    <property type="match status" value="1"/>
</dbReference>
<dbReference type="InterPro" id="IPR036891">
    <property type="entry name" value="Signal_recog_part_SRP54_M_sf"/>
</dbReference>
<keyword evidence="7 9" id="KW-0733">Signal recognition particle</keyword>
<comment type="function">
    <text evidence="9">Involved in targeting and insertion of nascent membrane proteins into the cytoplasmic membrane. Binds to the hydrophobic signal sequence of the ribosome-nascent chain (RNC) as it emerges from the ribosomes. The SRP-RNC complex is then targeted to the cytoplasmic membrane where it interacts with the SRP receptor FtsY.</text>
</comment>
<dbReference type="InterPro" id="IPR003593">
    <property type="entry name" value="AAA+_ATPase"/>
</dbReference>
<dbReference type="SUPFAM" id="SSF52540">
    <property type="entry name" value="P-loop containing nucleoside triphosphate hydrolases"/>
    <property type="match status" value="1"/>
</dbReference>
<keyword evidence="8 9" id="KW-0687">Ribonucleoprotein</keyword>
<keyword evidence="3 9" id="KW-0547">Nucleotide-binding</keyword>
<dbReference type="GO" id="GO:0005525">
    <property type="term" value="F:GTP binding"/>
    <property type="evidence" value="ECO:0007669"/>
    <property type="project" value="UniProtKB-UniRule"/>
</dbReference>
<feature type="domain" description="AAA+ ATPase" evidence="10">
    <location>
        <begin position="92"/>
        <end position="291"/>
    </location>
</feature>
<evidence type="ECO:0000256" key="6">
    <source>
        <dbReference type="ARBA" id="ARBA00023134"/>
    </source>
</evidence>
<reference evidence="14" key="1">
    <citation type="submission" date="2017-09" db="EMBL/GenBank/DDBJ databases">
        <title>The Reconstruction of 2,631 Draft Metagenome-Assembled Genomes from the Global Oceans.</title>
        <authorList>
            <person name="Tully B.J."/>
            <person name="Graham E.D."/>
            <person name="Heidelberg J.F."/>
        </authorList>
    </citation>
    <scope>NUCLEOTIDE SEQUENCE [LARGE SCALE GENOMIC DNA]</scope>
</reference>
<feature type="domain" description="Signal recognition particle SRP54 helical bundle" evidence="12">
    <location>
        <begin position="1"/>
        <end position="83"/>
    </location>
</feature>
<accession>A0A2D6LQ51</accession>
<evidence type="ECO:0000256" key="8">
    <source>
        <dbReference type="ARBA" id="ARBA00023274"/>
    </source>
</evidence>
<dbReference type="Gene3D" id="3.40.50.300">
    <property type="entry name" value="P-loop containing nucleotide triphosphate hydrolases"/>
    <property type="match status" value="1"/>
</dbReference>
<dbReference type="EMBL" id="NZBD01000015">
    <property type="protein sequence ID" value="MAG18311.1"/>
    <property type="molecule type" value="Genomic_DNA"/>
</dbReference>
<dbReference type="PANTHER" id="PTHR11564:SF5">
    <property type="entry name" value="SIGNAL RECOGNITION PARTICLE SUBUNIT SRP54"/>
    <property type="match status" value="1"/>
</dbReference>
<comment type="subcellular location">
    <subcellularLocation>
        <location evidence="9">Cytoplasm</location>
    </subcellularLocation>
    <text evidence="9">The SRP-RNC complex is targeted to the cytoplasmic membrane.</text>
</comment>
<evidence type="ECO:0000313" key="13">
    <source>
        <dbReference type="EMBL" id="MAG18311.1"/>
    </source>
</evidence>
<dbReference type="SMART" id="SM00962">
    <property type="entry name" value="SRP54"/>
    <property type="match status" value="1"/>
</dbReference>
<keyword evidence="4 9" id="KW-0378">Hydrolase</keyword>
<protein>
    <recommendedName>
        <fullName evidence="9">Signal recognition particle 54 kDa protein</fullName>
        <shortName evidence="9">SRP54</shortName>
        <ecNumber evidence="9">3.6.5.4</ecNumber>
    </recommendedName>
</protein>
<dbReference type="PANTHER" id="PTHR11564">
    <property type="entry name" value="SIGNAL RECOGNITION PARTICLE 54K PROTEIN SRP54"/>
    <property type="match status" value="1"/>
</dbReference>
<dbReference type="Gene3D" id="1.20.120.140">
    <property type="entry name" value="Signal recognition particle SRP54, nucleotide-binding domain"/>
    <property type="match status" value="1"/>
</dbReference>
<dbReference type="InterPro" id="IPR036225">
    <property type="entry name" value="SRP/SRP_N"/>
</dbReference>
<dbReference type="Pfam" id="PF02978">
    <property type="entry name" value="SRP_SPB"/>
    <property type="match status" value="1"/>
</dbReference>
<dbReference type="InterPro" id="IPR013822">
    <property type="entry name" value="Signal_recog_particl_SRP54_hlx"/>
</dbReference>
<comment type="subunit">
    <text evidence="9">Part of the signal recognition particle protein translocation system, which is composed of SRP and FtsY. Archaeal SRP consists of a 7S RNA molecule of 300 nucleotides and two protein subunits: SRP54 and SRP19.</text>
</comment>
<dbReference type="InterPro" id="IPR027417">
    <property type="entry name" value="P-loop_NTPase"/>
</dbReference>
<dbReference type="InterPro" id="IPR022941">
    <property type="entry name" value="SRP54"/>
</dbReference>
<evidence type="ECO:0000256" key="7">
    <source>
        <dbReference type="ARBA" id="ARBA00023135"/>
    </source>
</evidence>
<evidence type="ECO:0000259" key="10">
    <source>
        <dbReference type="SMART" id="SM00382"/>
    </source>
</evidence>
<dbReference type="Pfam" id="PF02881">
    <property type="entry name" value="SRP54_N"/>
    <property type="match status" value="1"/>
</dbReference>
<organism evidence="13 14">
    <name type="scientific">Candidatus Iainarchaeum sp</name>
    <dbReference type="NCBI Taxonomy" id="3101447"/>
    <lineage>
        <taxon>Archaea</taxon>
        <taxon>Candidatus Iainarchaeota</taxon>
        <taxon>Candidatus Iainarchaeia</taxon>
        <taxon>Candidatus Iainarchaeales</taxon>
        <taxon>Candidatus Iainarchaeaceae</taxon>
        <taxon>Candidatus Iainarchaeum</taxon>
    </lineage>
</organism>
<name>A0A2D6LQ51_9ARCH</name>
<evidence type="ECO:0000256" key="4">
    <source>
        <dbReference type="ARBA" id="ARBA00022801"/>
    </source>
</evidence>
<evidence type="ECO:0000256" key="5">
    <source>
        <dbReference type="ARBA" id="ARBA00022884"/>
    </source>
</evidence>
<keyword evidence="2 9" id="KW-0963">Cytoplasm</keyword>
<keyword evidence="5 9" id="KW-0694">RNA-binding</keyword>
<dbReference type="GO" id="GO:0003924">
    <property type="term" value="F:GTPase activity"/>
    <property type="evidence" value="ECO:0007669"/>
    <property type="project" value="UniProtKB-UniRule"/>
</dbReference>
<feature type="binding site" evidence="9">
    <location>
        <begin position="100"/>
        <end position="107"/>
    </location>
    <ligand>
        <name>GTP</name>
        <dbReference type="ChEBI" id="CHEBI:37565"/>
    </ligand>
</feature>
<evidence type="ECO:0000259" key="11">
    <source>
        <dbReference type="SMART" id="SM00962"/>
    </source>
</evidence>
<proteinExistence type="inferred from homology"/>
<comment type="similarity">
    <text evidence="1 9">Belongs to the GTP-binding SRP family. SRP54 subfamily.</text>
</comment>
<evidence type="ECO:0000256" key="2">
    <source>
        <dbReference type="ARBA" id="ARBA00022490"/>
    </source>
</evidence>
<comment type="domain">
    <text evidence="9">Composed of three domains: the N-terminal N domain, which is responsible for interactions with the ribosome, the central G domain, which binds GTP, and the C-terminal M domain, which binds the RNA and the signal sequence of the RNC.</text>
</comment>
<dbReference type="SMART" id="SM00382">
    <property type="entry name" value="AAA"/>
    <property type="match status" value="1"/>
</dbReference>
<dbReference type="InterPro" id="IPR042101">
    <property type="entry name" value="SRP54_N_sf"/>
</dbReference>
<keyword evidence="6 9" id="KW-0342">GTP-binding</keyword>
<sequence>MSLGENLRKAIEKLRNSSEIDKATIKEAVKELQRALISSDVEISLVLKLSKQIEEAAFQDLPKGISRREHVIKATHDNLADILGGHAKPPEKPKKILLVGLFGSGKTTTTGKLAKWYLKRGLKVGVIAADVFRPAAFEQLKTIAKKVKADFYGNEKEKNAVKIIEQGLKEFKDYDLVICDSAGRSALDEDLTKEIKAIENVFKAKEKWLVIGSDVGQVAKKQAEAFHKSVGVNGVIITKMDGSAKGGGALAACHSTNSSVYFIGTGEKPDDLQEFDATRYLSSIMGYGDLQSLLEKAKEVQEEEQIDPEELLKGEFTLETFYQQMKAARKMGPMGKVLDMMGMSQQLPKEMAEVGEQKLNKFGFMIDSMTKTEKTNPDVMNKSRIARIAKGSGVTQEDVRELIKNFKKMKKVFRQFSNVDAKKFEDGKGMNMKKLQGMFAKKKKFKIR</sequence>
<evidence type="ECO:0000259" key="12">
    <source>
        <dbReference type="SMART" id="SM00963"/>
    </source>
</evidence>
<feature type="binding site" evidence="9">
    <location>
        <begin position="238"/>
        <end position="241"/>
    </location>
    <ligand>
        <name>GTP</name>
        <dbReference type="ChEBI" id="CHEBI:37565"/>
    </ligand>
</feature>
<dbReference type="InterPro" id="IPR000897">
    <property type="entry name" value="SRP54_GTPase_dom"/>
</dbReference>
<evidence type="ECO:0000256" key="3">
    <source>
        <dbReference type="ARBA" id="ARBA00022741"/>
    </source>
</evidence>
<dbReference type="EC" id="3.6.5.4" evidence="9"/>
<feature type="binding site" evidence="9">
    <location>
        <begin position="180"/>
        <end position="184"/>
    </location>
    <ligand>
        <name>GTP</name>
        <dbReference type="ChEBI" id="CHEBI:37565"/>
    </ligand>
</feature>
<evidence type="ECO:0000256" key="1">
    <source>
        <dbReference type="ARBA" id="ARBA00005450"/>
    </source>
</evidence>
<dbReference type="GO" id="GO:0048500">
    <property type="term" value="C:signal recognition particle"/>
    <property type="evidence" value="ECO:0007669"/>
    <property type="project" value="UniProtKB-UniRule"/>
</dbReference>